<comment type="function">
    <text evidence="4">Essential for proper morphogenesis of the vacuole. May exist as structural reinforcement on the surface of the vacuolar membrane and be required for maintenance against rupture by osmotic pressure.</text>
</comment>
<feature type="domain" description="PX" evidence="6">
    <location>
        <begin position="4"/>
        <end position="131"/>
    </location>
</feature>
<dbReference type="PANTHER" id="PTHR22775">
    <property type="entry name" value="SORTING NEXIN"/>
    <property type="match status" value="1"/>
</dbReference>
<dbReference type="GO" id="GO:0097576">
    <property type="term" value="P:vacuole fusion"/>
    <property type="evidence" value="ECO:0007669"/>
    <property type="project" value="UniProtKB-ARBA"/>
</dbReference>
<dbReference type="PROSITE" id="PS50192">
    <property type="entry name" value="T_SNARE"/>
    <property type="match status" value="1"/>
</dbReference>
<dbReference type="PROSITE" id="PS50195">
    <property type="entry name" value="PX"/>
    <property type="match status" value="1"/>
</dbReference>
<organism evidence="7 8">
    <name type="scientific">Delitschia confertaspora ATCC 74209</name>
    <dbReference type="NCBI Taxonomy" id="1513339"/>
    <lineage>
        <taxon>Eukaryota</taxon>
        <taxon>Fungi</taxon>
        <taxon>Dikarya</taxon>
        <taxon>Ascomycota</taxon>
        <taxon>Pezizomycotina</taxon>
        <taxon>Dothideomycetes</taxon>
        <taxon>Pleosporomycetidae</taxon>
        <taxon>Pleosporales</taxon>
        <taxon>Delitschiaceae</taxon>
        <taxon>Delitschia</taxon>
    </lineage>
</organism>
<protein>
    <submittedName>
        <fullName evidence="7">Phox-like protein</fullName>
    </submittedName>
</protein>
<dbReference type="CDD" id="cd15858">
    <property type="entry name" value="SNARE_VAM7"/>
    <property type="match status" value="1"/>
</dbReference>
<dbReference type="SUPFAM" id="SSF58038">
    <property type="entry name" value="SNARE fusion complex"/>
    <property type="match status" value="1"/>
</dbReference>
<dbReference type="AlphaFoldDB" id="A0A9P4JBP5"/>
<dbReference type="Gene3D" id="1.20.5.110">
    <property type="match status" value="1"/>
</dbReference>
<dbReference type="EMBL" id="ML994368">
    <property type="protein sequence ID" value="KAF2196546.1"/>
    <property type="molecule type" value="Genomic_DNA"/>
</dbReference>
<dbReference type="GO" id="GO:0000329">
    <property type="term" value="C:fungal-type vacuole membrane"/>
    <property type="evidence" value="ECO:0007669"/>
    <property type="project" value="UniProtKB-ARBA"/>
</dbReference>
<keyword evidence="2" id="KW-0926">Vacuole</keyword>
<accession>A0A9P4JBP5</accession>
<dbReference type="SUPFAM" id="SSF64268">
    <property type="entry name" value="PX domain"/>
    <property type="match status" value="1"/>
</dbReference>
<evidence type="ECO:0000259" key="6">
    <source>
        <dbReference type="PROSITE" id="PS50195"/>
    </source>
</evidence>
<evidence type="ECO:0000256" key="2">
    <source>
        <dbReference type="ARBA" id="ARBA00022554"/>
    </source>
</evidence>
<evidence type="ECO:0000256" key="1">
    <source>
        <dbReference type="ARBA" id="ARBA00004116"/>
    </source>
</evidence>
<evidence type="ECO:0000259" key="5">
    <source>
        <dbReference type="PROSITE" id="PS50192"/>
    </source>
</evidence>
<reference evidence="7" key="1">
    <citation type="journal article" date="2020" name="Stud. Mycol.">
        <title>101 Dothideomycetes genomes: a test case for predicting lifestyles and emergence of pathogens.</title>
        <authorList>
            <person name="Haridas S."/>
            <person name="Albert R."/>
            <person name="Binder M."/>
            <person name="Bloem J."/>
            <person name="Labutti K."/>
            <person name="Salamov A."/>
            <person name="Andreopoulos B."/>
            <person name="Baker S."/>
            <person name="Barry K."/>
            <person name="Bills G."/>
            <person name="Bluhm B."/>
            <person name="Cannon C."/>
            <person name="Castanera R."/>
            <person name="Culley D."/>
            <person name="Daum C."/>
            <person name="Ezra D."/>
            <person name="Gonzalez J."/>
            <person name="Henrissat B."/>
            <person name="Kuo A."/>
            <person name="Liang C."/>
            <person name="Lipzen A."/>
            <person name="Lutzoni F."/>
            <person name="Magnuson J."/>
            <person name="Mondo S."/>
            <person name="Nolan M."/>
            <person name="Ohm R."/>
            <person name="Pangilinan J."/>
            <person name="Park H.-J."/>
            <person name="Ramirez L."/>
            <person name="Alfaro M."/>
            <person name="Sun H."/>
            <person name="Tritt A."/>
            <person name="Yoshinaga Y."/>
            <person name="Zwiers L.-H."/>
            <person name="Turgeon B."/>
            <person name="Goodwin S."/>
            <person name="Spatafora J."/>
            <person name="Crous P."/>
            <person name="Grigoriev I."/>
        </authorList>
    </citation>
    <scope>NUCLEOTIDE SEQUENCE</scope>
    <source>
        <strain evidence="7">ATCC 74209</strain>
    </source>
</reference>
<dbReference type="InterPro" id="IPR001683">
    <property type="entry name" value="PX_dom"/>
</dbReference>
<dbReference type="FunFam" id="1.20.5.110:FF:000058">
    <property type="entry name" value="VAM7p Vacuolar SNARE protein"/>
    <property type="match status" value="1"/>
</dbReference>
<evidence type="ECO:0000256" key="4">
    <source>
        <dbReference type="ARBA" id="ARBA00054927"/>
    </source>
</evidence>
<evidence type="ECO:0000313" key="7">
    <source>
        <dbReference type="EMBL" id="KAF2196546.1"/>
    </source>
</evidence>
<dbReference type="GO" id="GO:0007034">
    <property type="term" value="P:vacuolar transport"/>
    <property type="evidence" value="ECO:0007669"/>
    <property type="project" value="UniProtKB-ARBA"/>
</dbReference>
<keyword evidence="3" id="KW-0175">Coiled coil</keyword>
<name>A0A9P4JBP5_9PLEO</name>
<dbReference type="Proteomes" id="UP000799536">
    <property type="component" value="Unassembled WGS sequence"/>
</dbReference>
<dbReference type="InterPro" id="IPR000727">
    <property type="entry name" value="T_SNARE_dom"/>
</dbReference>
<dbReference type="SMART" id="SM00312">
    <property type="entry name" value="PX"/>
    <property type="match status" value="1"/>
</dbReference>
<comment type="subcellular location">
    <subcellularLocation>
        <location evidence="1">Vacuole</location>
    </subcellularLocation>
</comment>
<dbReference type="CDD" id="cd06897">
    <property type="entry name" value="PX_SNARE"/>
    <property type="match status" value="1"/>
</dbReference>
<evidence type="ECO:0000313" key="8">
    <source>
        <dbReference type="Proteomes" id="UP000799536"/>
    </source>
</evidence>
<dbReference type="SMART" id="SM00397">
    <property type="entry name" value="t_SNARE"/>
    <property type="match status" value="1"/>
</dbReference>
<sequence>MGRKITIESTTTVGPSDSYPKPYTAYEIRITHPFPRAPTKVQKRYSDFSALHSTLHSQTGTYPPAPLPPKSWLGGALGKLGIGNTAQNPQQIEERRNGLEAYLQAIEESEDPRWREARAYLEFLGLNKENMAESLPGSQFGKDRVRDSADWLDKFSSVKGCLQEARLQLTRREQAVAPQAQHEASANAKKELIRAGSLISALEEGLDRLGPKGYDEWGGDTLGEGEIRRRRDLISTARKERDGLDSVLNTMAVKAAVASSSESPSAAPGLAEKKEGLFKGSSSRGRVLGAPAKETEKTRELDNEGVLQLQKQIIAEQDEDLVDLAKVARRMREMGVQINEELVLQNQMLDMFDEDVTRVDGKMKIAKKRINKIS</sequence>
<proteinExistence type="predicted"/>
<dbReference type="PANTHER" id="PTHR22775:SF3">
    <property type="entry name" value="SORTING NEXIN-13"/>
    <property type="match status" value="1"/>
</dbReference>
<dbReference type="GO" id="GO:0035091">
    <property type="term" value="F:phosphatidylinositol binding"/>
    <property type="evidence" value="ECO:0007669"/>
    <property type="project" value="InterPro"/>
</dbReference>
<dbReference type="InterPro" id="IPR036871">
    <property type="entry name" value="PX_dom_sf"/>
</dbReference>
<comment type="caution">
    <text evidence="7">The sequence shown here is derived from an EMBL/GenBank/DDBJ whole genome shotgun (WGS) entry which is preliminary data.</text>
</comment>
<feature type="domain" description="T-SNARE coiled-coil homology" evidence="5">
    <location>
        <begin position="311"/>
        <end position="373"/>
    </location>
</feature>
<dbReference type="Pfam" id="PF00787">
    <property type="entry name" value="PX"/>
    <property type="match status" value="1"/>
</dbReference>
<dbReference type="OrthoDB" id="428895at2759"/>
<keyword evidence="8" id="KW-1185">Reference proteome</keyword>
<dbReference type="GO" id="GO:0016192">
    <property type="term" value="P:vesicle-mediated transport"/>
    <property type="evidence" value="ECO:0007669"/>
    <property type="project" value="UniProtKB-ARBA"/>
</dbReference>
<gene>
    <name evidence="7" type="ORF">GQ43DRAFT_476231</name>
</gene>
<dbReference type="Gene3D" id="3.30.1520.10">
    <property type="entry name" value="Phox-like domain"/>
    <property type="match status" value="1"/>
</dbReference>
<evidence type="ECO:0000256" key="3">
    <source>
        <dbReference type="ARBA" id="ARBA00023054"/>
    </source>
</evidence>